<accession>A0A3G7TKZ3</accession>
<dbReference type="Pfam" id="PF22673">
    <property type="entry name" value="MCP-like_PDC_1"/>
    <property type="match status" value="1"/>
</dbReference>
<keyword evidence="5 11" id="KW-0812">Transmembrane</keyword>
<evidence type="ECO:0000256" key="6">
    <source>
        <dbReference type="ARBA" id="ARBA00022989"/>
    </source>
</evidence>
<evidence type="ECO:0000256" key="3">
    <source>
        <dbReference type="ARBA" id="ARBA00022481"/>
    </source>
</evidence>
<dbReference type="Pfam" id="PF00015">
    <property type="entry name" value="MCPsignal"/>
    <property type="match status" value="1"/>
</dbReference>
<keyword evidence="6 11" id="KW-1133">Transmembrane helix</keyword>
<dbReference type="Gene3D" id="1.10.287.950">
    <property type="entry name" value="Methyl-accepting chemotaxis protein"/>
    <property type="match status" value="1"/>
</dbReference>
<feature type="domain" description="HAMP" evidence="13">
    <location>
        <begin position="334"/>
        <end position="388"/>
    </location>
</feature>
<dbReference type="EMBL" id="CP027753">
    <property type="protein sequence ID" value="AZE47248.1"/>
    <property type="molecule type" value="Genomic_DNA"/>
</dbReference>
<dbReference type="PROSITE" id="PS50111">
    <property type="entry name" value="CHEMOTAXIS_TRANSDUC_2"/>
    <property type="match status" value="1"/>
</dbReference>
<dbReference type="AlphaFoldDB" id="A0A3G7TKZ3"/>
<proteinExistence type="inferred from homology"/>
<dbReference type="CDD" id="cd06225">
    <property type="entry name" value="HAMP"/>
    <property type="match status" value="1"/>
</dbReference>
<evidence type="ECO:0000256" key="11">
    <source>
        <dbReference type="SAM" id="Phobius"/>
    </source>
</evidence>
<keyword evidence="8 10" id="KW-0807">Transducer</keyword>
<organism evidence="14 15">
    <name type="scientific">Pseudomonas chlororaphis</name>
    <dbReference type="NCBI Taxonomy" id="587753"/>
    <lineage>
        <taxon>Bacteria</taxon>
        <taxon>Pseudomonadati</taxon>
        <taxon>Pseudomonadota</taxon>
        <taxon>Gammaproteobacteria</taxon>
        <taxon>Pseudomonadales</taxon>
        <taxon>Pseudomonadaceae</taxon>
        <taxon>Pseudomonas</taxon>
    </lineage>
</organism>
<dbReference type="CDD" id="cd11386">
    <property type="entry name" value="MCP_signal"/>
    <property type="match status" value="1"/>
</dbReference>
<feature type="domain" description="Methyl-accepting transducer" evidence="12">
    <location>
        <begin position="393"/>
        <end position="629"/>
    </location>
</feature>
<evidence type="ECO:0000256" key="5">
    <source>
        <dbReference type="ARBA" id="ARBA00022692"/>
    </source>
</evidence>
<dbReference type="Pfam" id="PF00672">
    <property type="entry name" value="HAMP"/>
    <property type="match status" value="1"/>
</dbReference>
<keyword evidence="4" id="KW-0145">Chemotaxis</keyword>
<comment type="subcellular location">
    <subcellularLocation>
        <location evidence="1">Cell membrane</location>
        <topology evidence="1">Multi-pass membrane protein</topology>
    </subcellularLocation>
</comment>
<evidence type="ECO:0000256" key="7">
    <source>
        <dbReference type="ARBA" id="ARBA00023136"/>
    </source>
</evidence>
<dbReference type="GO" id="GO:0004888">
    <property type="term" value="F:transmembrane signaling receptor activity"/>
    <property type="evidence" value="ECO:0007669"/>
    <property type="project" value="InterPro"/>
</dbReference>
<reference evidence="14 15" key="1">
    <citation type="submission" date="2018-03" db="EMBL/GenBank/DDBJ databases">
        <title>Diversity of phytobeneficial traits revealed by whole-genome analysis of worldwide-isolated phenazine-producing Pseudomonas spp.</title>
        <authorList>
            <person name="Biessy A."/>
            <person name="Novinscak A."/>
            <person name="Blom J."/>
            <person name="Leger G."/>
            <person name="Thomashow L.S."/>
            <person name="Cazorla F.M."/>
            <person name="Josic D."/>
            <person name="Filion M."/>
        </authorList>
    </citation>
    <scope>NUCLEOTIDE SEQUENCE [LARGE SCALE GENOMIC DNA]</scope>
    <source>
        <strain evidence="14 15">B25</strain>
    </source>
</reference>
<keyword evidence="2" id="KW-1003">Cell membrane</keyword>
<dbReference type="InterPro" id="IPR004090">
    <property type="entry name" value="Chemotax_Me-accpt_rcpt"/>
</dbReference>
<dbReference type="PANTHER" id="PTHR32089">
    <property type="entry name" value="METHYL-ACCEPTING CHEMOTAXIS PROTEIN MCPB"/>
    <property type="match status" value="1"/>
</dbReference>
<name>A0A3G7TKZ3_9PSED</name>
<dbReference type="GO" id="GO:0007165">
    <property type="term" value="P:signal transduction"/>
    <property type="evidence" value="ECO:0007669"/>
    <property type="project" value="UniProtKB-KW"/>
</dbReference>
<keyword evidence="3" id="KW-0488">Methylation</keyword>
<feature type="transmembrane region" description="Helical" evidence="11">
    <location>
        <begin position="315"/>
        <end position="333"/>
    </location>
</feature>
<evidence type="ECO:0000256" key="4">
    <source>
        <dbReference type="ARBA" id="ARBA00022500"/>
    </source>
</evidence>
<evidence type="ECO:0000313" key="15">
    <source>
        <dbReference type="Proteomes" id="UP000268048"/>
    </source>
</evidence>
<evidence type="ECO:0000259" key="12">
    <source>
        <dbReference type="PROSITE" id="PS50111"/>
    </source>
</evidence>
<dbReference type="FunFam" id="1.10.287.950:FF:000001">
    <property type="entry name" value="Methyl-accepting chemotaxis sensory transducer"/>
    <property type="match status" value="1"/>
</dbReference>
<dbReference type="PRINTS" id="PR00260">
    <property type="entry name" value="CHEMTRNSDUCR"/>
</dbReference>
<evidence type="ECO:0000256" key="10">
    <source>
        <dbReference type="PROSITE-ProRule" id="PRU00284"/>
    </source>
</evidence>
<dbReference type="Gene3D" id="3.30.450.20">
    <property type="entry name" value="PAS domain"/>
    <property type="match status" value="1"/>
</dbReference>
<evidence type="ECO:0000259" key="13">
    <source>
        <dbReference type="PROSITE" id="PS50885"/>
    </source>
</evidence>
<protein>
    <submittedName>
        <fullName evidence="14">Methyl-accepting chemotaxis sensor/transducer protein</fullName>
    </submittedName>
</protein>
<dbReference type="PROSITE" id="PS50885">
    <property type="entry name" value="HAMP"/>
    <property type="match status" value="1"/>
</dbReference>
<keyword evidence="7 11" id="KW-0472">Membrane</keyword>
<dbReference type="GO" id="GO:0005886">
    <property type="term" value="C:plasma membrane"/>
    <property type="evidence" value="ECO:0007669"/>
    <property type="project" value="UniProtKB-SubCell"/>
</dbReference>
<evidence type="ECO:0000256" key="8">
    <source>
        <dbReference type="ARBA" id="ARBA00023224"/>
    </source>
</evidence>
<dbReference type="InterPro" id="IPR003660">
    <property type="entry name" value="HAMP_dom"/>
</dbReference>
<dbReference type="SMART" id="SM00283">
    <property type="entry name" value="MA"/>
    <property type="match status" value="1"/>
</dbReference>
<dbReference type="SUPFAM" id="SSF58104">
    <property type="entry name" value="Methyl-accepting chemotaxis protein (MCP) signaling domain"/>
    <property type="match status" value="1"/>
</dbReference>
<dbReference type="PANTHER" id="PTHR32089:SF120">
    <property type="entry name" value="METHYL-ACCEPTING CHEMOTAXIS PROTEIN TLPQ"/>
    <property type="match status" value="1"/>
</dbReference>
<dbReference type="GO" id="GO:0006935">
    <property type="term" value="P:chemotaxis"/>
    <property type="evidence" value="ECO:0007669"/>
    <property type="project" value="UniProtKB-KW"/>
</dbReference>
<evidence type="ECO:0000256" key="2">
    <source>
        <dbReference type="ARBA" id="ARBA00022475"/>
    </source>
</evidence>
<comment type="similarity">
    <text evidence="9">Belongs to the methyl-accepting chemotaxis (MCP) protein family.</text>
</comment>
<dbReference type="SMART" id="SM00304">
    <property type="entry name" value="HAMP"/>
    <property type="match status" value="1"/>
</dbReference>
<dbReference type="CDD" id="cd12913">
    <property type="entry name" value="PDC1_MCP_like"/>
    <property type="match status" value="1"/>
</dbReference>
<sequence>MIDDAAISRMQSNGEIQALKIQAYFIRSYLYGSGVAEQIKKQRELGNHFAITTEQSRESLNQQIKLALATNPNILSLYVVFNNDALDGQDKKFVGRTDLGSTDSGRFASYWIRKEGAINALTVTEKMISDTSPMLDGTPFNSWFTCPKTTMKPCILNPYKEELGSNSNLITSITFPLIENEKVIAVFGMDISLQQLQSLAKISSESLYDGASNVSIISPAGLLAAHSGDENQLGNQLDAVYGPDASQIREGLNSPKGSVIRTHDKLRVMKSFSPIPETPAWMILLDTPESVLFEPAKKLESELDIQASQTSRQNFLIGIGATLLGLIVLWFVARGITRPIVSVSTMLKDIATGEGDLTRRLNHRARDELGELASWFNTFLDKLQPIIAEVKQSVHQARDTADRSSKIAQEASAGMFQQYREIEQVATASHEMSATAQDVAKSAAQAATAAKNADDATSEGLVVIDATTKKIGMLAQEMDAMMGQVKTLAVNSDQIGSVLDVIKSIAEQTNLLALNAAIEAARAGDAGRGFAVVADEVRNLARRTQESVEEIRLVIEGLQQGTRNVVGAIGVNHRQAQDSVEQVGSAVVALQRIGAAVRVINDMNLQIATAAEEQSSVAEEINRNIAGVRGVTESLKTQADESSQISSTLNDLASQQQVLMDHFKV</sequence>
<dbReference type="InterPro" id="IPR004089">
    <property type="entry name" value="MCPsignal_dom"/>
</dbReference>
<dbReference type="Proteomes" id="UP000268048">
    <property type="component" value="Chromosome"/>
</dbReference>
<evidence type="ECO:0000256" key="1">
    <source>
        <dbReference type="ARBA" id="ARBA00004651"/>
    </source>
</evidence>
<evidence type="ECO:0000256" key="9">
    <source>
        <dbReference type="ARBA" id="ARBA00029447"/>
    </source>
</evidence>
<evidence type="ECO:0000313" key="14">
    <source>
        <dbReference type="EMBL" id="AZE47248.1"/>
    </source>
</evidence>
<gene>
    <name evidence="14" type="ORF">C4K04_1558</name>
</gene>